<dbReference type="AlphaFoldDB" id="A0A8S1N830"/>
<keyword evidence="2" id="KW-1185">Reference proteome</keyword>
<evidence type="ECO:0000313" key="1">
    <source>
        <dbReference type="EMBL" id="CAD8089287.1"/>
    </source>
</evidence>
<dbReference type="Proteomes" id="UP000692954">
    <property type="component" value="Unassembled WGS sequence"/>
</dbReference>
<gene>
    <name evidence="1" type="ORF">PSON_ATCC_30995.1.T0540039</name>
</gene>
<dbReference type="OrthoDB" id="285450at2759"/>
<organism evidence="1 2">
    <name type="scientific">Paramecium sonneborni</name>
    <dbReference type="NCBI Taxonomy" id="65129"/>
    <lineage>
        <taxon>Eukaryota</taxon>
        <taxon>Sar</taxon>
        <taxon>Alveolata</taxon>
        <taxon>Ciliophora</taxon>
        <taxon>Intramacronucleata</taxon>
        <taxon>Oligohymenophorea</taxon>
        <taxon>Peniculida</taxon>
        <taxon>Parameciidae</taxon>
        <taxon>Paramecium</taxon>
    </lineage>
</organism>
<evidence type="ECO:0000313" key="2">
    <source>
        <dbReference type="Proteomes" id="UP000692954"/>
    </source>
</evidence>
<dbReference type="EMBL" id="CAJJDN010000054">
    <property type="protein sequence ID" value="CAD8089287.1"/>
    <property type="molecule type" value="Genomic_DNA"/>
</dbReference>
<comment type="caution">
    <text evidence="1">The sequence shown here is derived from an EMBL/GenBank/DDBJ whole genome shotgun (WGS) entry which is preliminary data.</text>
</comment>
<protein>
    <submittedName>
        <fullName evidence="1">Uncharacterized protein</fullName>
    </submittedName>
</protein>
<sequence>MNIREKPPCYQEPNFQFFVKKGLIKQNNKGQVFPIFTYRINSQPSPQKYIELRVSPQKLVKRSNFQFNNPSPFVITNLPKKNTFYQSYIENIIKRKTKDKPESRKKYSNTIDEIKGKQIGTIEDCFLPRLHCLNNKPQKIKYRNSLPKQVIYTEPIPLQNLSDRLQPWESSQKSFALQ</sequence>
<name>A0A8S1N830_9CILI</name>
<reference evidence="1" key="1">
    <citation type="submission" date="2021-01" db="EMBL/GenBank/DDBJ databases">
        <authorList>
            <consortium name="Genoscope - CEA"/>
            <person name="William W."/>
        </authorList>
    </citation>
    <scope>NUCLEOTIDE SEQUENCE</scope>
</reference>
<accession>A0A8S1N830</accession>
<proteinExistence type="predicted"/>